<name>A0A8D8WFA9_9HEMI</name>
<feature type="transmembrane region" description="Helical" evidence="1">
    <location>
        <begin position="30"/>
        <end position="50"/>
    </location>
</feature>
<dbReference type="AlphaFoldDB" id="A0A8D8WFA9"/>
<feature type="transmembrane region" description="Helical" evidence="1">
    <location>
        <begin position="7"/>
        <end position="24"/>
    </location>
</feature>
<keyword evidence="1" id="KW-0812">Transmembrane</keyword>
<protein>
    <submittedName>
        <fullName evidence="2">Uncharacterized protein</fullName>
    </submittedName>
</protein>
<dbReference type="EMBL" id="HBUF01186145">
    <property type="protein sequence ID" value="CAG6656793.1"/>
    <property type="molecule type" value="Transcribed_RNA"/>
</dbReference>
<keyword evidence="1" id="KW-1133">Transmembrane helix</keyword>
<evidence type="ECO:0000256" key="1">
    <source>
        <dbReference type="SAM" id="Phobius"/>
    </source>
</evidence>
<reference evidence="2" key="1">
    <citation type="submission" date="2021-05" db="EMBL/GenBank/DDBJ databases">
        <authorList>
            <person name="Alioto T."/>
            <person name="Alioto T."/>
            <person name="Gomez Garrido J."/>
        </authorList>
    </citation>
    <scope>NUCLEOTIDE SEQUENCE</scope>
</reference>
<accession>A0A8D8WFA9</accession>
<evidence type="ECO:0000313" key="2">
    <source>
        <dbReference type="EMBL" id="CAG6656793.1"/>
    </source>
</evidence>
<sequence length="103" mass="12025">MLEHGKRTYLVASMFFCNVMFFFLLFRLDTYMICFCCFLLSFILFLVRFVRLSFVGKFLFSSVYHFTLSCNGCLCTVFSIHSYHYISHTGFKIGDVLPCNVGT</sequence>
<proteinExistence type="predicted"/>
<keyword evidence="1" id="KW-0472">Membrane</keyword>
<organism evidence="2">
    <name type="scientific">Cacopsylla melanoneura</name>
    <dbReference type="NCBI Taxonomy" id="428564"/>
    <lineage>
        <taxon>Eukaryota</taxon>
        <taxon>Metazoa</taxon>
        <taxon>Ecdysozoa</taxon>
        <taxon>Arthropoda</taxon>
        <taxon>Hexapoda</taxon>
        <taxon>Insecta</taxon>
        <taxon>Pterygota</taxon>
        <taxon>Neoptera</taxon>
        <taxon>Paraneoptera</taxon>
        <taxon>Hemiptera</taxon>
        <taxon>Sternorrhyncha</taxon>
        <taxon>Psylloidea</taxon>
        <taxon>Psyllidae</taxon>
        <taxon>Psyllinae</taxon>
        <taxon>Cacopsylla</taxon>
    </lineage>
</organism>